<proteinExistence type="predicted"/>
<evidence type="ECO:0000313" key="1">
    <source>
        <dbReference type="EMBL" id="RCW78034.1"/>
    </source>
</evidence>
<dbReference type="Proteomes" id="UP000253324">
    <property type="component" value="Unassembled WGS sequence"/>
</dbReference>
<reference evidence="1 2" key="1">
    <citation type="submission" date="2018-07" db="EMBL/GenBank/DDBJ databases">
        <title>Genomic Encyclopedia of Type Strains, Phase III (KMG-III): the genomes of soil and plant-associated and newly described type strains.</title>
        <authorList>
            <person name="Whitman W."/>
        </authorList>
    </citation>
    <scope>NUCLEOTIDE SEQUENCE [LARGE SCALE GENOMIC DNA]</scope>
    <source>
        <strain evidence="1 2">31-25a</strain>
    </source>
</reference>
<protein>
    <submittedName>
        <fullName evidence="1">Uncharacterized protein</fullName>
    </submittedName>
</protein>
<sequence>MSNALDQRLDSKLACPRCKSIYLAFTQKLTPSTSIVCSSCSEFLGTWGELEAEFFAQGGGDGVFEMHDGQIIRRG</sequence>
<dbReference type="EMBL" id="QPJM01000031">
    <property type="protein sequence ID" value="RCW78034.1"/>
    <property type="molecule type" value="Genomic_DNA"/>
</dbReference>
<keyword evidence="2" id="KW-1185">Reference proteome</keyword>
<evidence type="ECO:0000313" key="2">
    <source>
        <dbReference type="Proteomes" id="UP000253324"/>
    </source>
</evidence>
<dbReference type="AlphaFoldDB" id="A0A368YIN0"/>
<organism evidence="1 2">
    <name type="scientific">Phyllobacterium bourgognense</name>
    <dbReference type="NCBI Taxonomy" id="314236"/>
    <lineage>
        <taxon>Bacteria</taxon>
        <taxon>Pseudomonadati</taxon>
        <taxon>Pseudomonadota</taxon>
        <taxon>Alphaproteobacteria</taxon>
        <taxon>Hyphomicrobiales</taxon>
        <taxon>Phyllobacteriaceae</taxon>
        <taxon>Phyllobacterium</taxon>
    </lineage>
</organism>
<comment type="caution">
    <text evidence="1">The sequence shown here is derived from an EMBL/GenBank/DDBJ whole genome shotgun (WGS) entry which is preliminary data.</text>
</comment>
<name>A0A368YIN0_9HYPH</name>
<accession>A0A368YIN0</accession>
<gene>
    <name evidence="1" type="ORF">C7476_1312</name>
</gene>